<gene>
    <name evidence="2" type="ORF">RCC_09139</name>
</gene>
<dbReference type="Proteomes" id="UP000225277">
    <property type="component" value="Unassembled WGS sequence"/>
</dbReference>
<dbReference type="AlphaFoldDB" id="A0A2D3VCJ1"/>
<feature type="compositionally biased region" description="Acidic residues" evidence="1">
    <location>
        <begin position="125"/>
        <end position="140"/>
    </location>
</feature>
<dbReference type="RefSeq" id="XP_023630149.1">
    <property type="nucleotide sequence ID" value="XM_023774381.1"/>
</dbReference>
<feature type="region of interest" description="Disordered" evidence="1">
    <location>
        <begin position="105"/>
        <end position="143"/>
    </location>
</feature>
<organism evidence="2 3">
    <name type="scientific">Ramularia collo-cygni</name>
    <dbReference type="NCBI Taxonomy" id="112498"/>
    <lineage>
        <taxon>Eukaryota</taxon>
        <taxon>Fungi</taxon>
        <taxon>Dikarya</taxon>
        <taxon>Ascomycota</taxon>
        <taxon>Pezizomycotina</taxon>
        <taxon>Dothideomycetes</taxon>
        <taxon>Dothideomycetidae</taxon>
        <taxon>Mycosphaerellales</taxon>
        <taxon>Mycosphaerellaceae</taxon>
        <taxon>Ramularia</taxon>
    </lineage>
</organism>
<evidence type="ECO:0000256" key="1">
    <source>
        <dbReference type="SAM" id="MobiDB-lite"/>
    </source>
</evidence>
<keyword evidence="3" id="KW-1185">Reference proteome</keyword>
<feature type="region of interest" description="Disordered" evidence="1">
    <location>
        <begin position="57"/>
        <end position="80"/>
    </location>
</feature>
<dbReference type="OrthoDB" id="3938221at2759"/>
<sequence>MSLKEAYHLAHTAQCRLNIEASRPDRNLRFVVGHLMHYESLRLRIVKIEHDIHEDRRRKSANIDHTFQHKPSAGQTIQEPSHLQETYLESELDEYEELIDDEDAGDDLSLSRFPSGASRPQPPELDSDDSSDDDYDEDFLIDYSAGSPDHDCLERAVKGKESDLVASMYENVRSCSCHEESDAPAFERMWELPNGDSHSKDRVTRAVGQVSERIPEPQKACTSTTDLVTSIPIAAVA</sequence>
<dbReference type="GeneID" id="35604212"/>
<protein>
    <submittedName>
        <fullName evidence="2">Uncharacterized protein</fullName>
    </submittedName>
</protein>
<evidence type="ECO:0000313" key="2">
    <source>
        <dbReference type="EMBL" id="CZT23425.1"/>
    </source>
</evidence>
<name>A0A2D3VCJ1_9PEZI</name>
<proteinExistence type="predicted"/>
<accession>A0A2D3VCJ1</accession>
<dbReference type="EMBL" id="FJUY01000016">
    <property type="protein sequence ID" value="CZT23425.1"/>
    <property type="molecule type" value="Genomic_DNA"/>
</dbReference>
<evidence type="ECO:0000313" key="3">
    <source>
        <dbReference type="Proteomes" id="UP000225277"/>
    </source>
</evidence>
<reference evidence="2 3" key="1">
    <citation type="submission" date="2016-03" db="EMBL/GenBank/DDBJ databases">
        <authorList>
            <person name="Ploux O."/>
        </authorList>
    </citation>
    <scope>NUCLEOTIDE SEQUENCE [LARGE SCALE GENOMIC DNA]</scope>
    <source>
        <strain evidence="2 3">URUG2</strain>
    </source>
</reference>